<dbReference type="EMBL" id="ADLO01000047">
    <property type="protein sequence ID" value="KGF56151.1"/>
    <property type="molecule type" value="Genomic_DNA"/>
</dbReference>
<keyword evidence="1" id="KW-0175">Coiled coil</keyword>
<dbReference type="PATRIC" id="fig|742738.3.peg.1399"/>
<accession>A0A096BAS9</accession>
<feature type="coiled-coil region" evidence="1">
    <location>
        <begin position="207"/>
        <end position="307"/>
    </location>
</feature>
<dbReference type="InterPro" id="IPR027417">
    <property type="entry name" value="P-loop_NTPase"/>
</dbReference>
<organism evidence="3 4">
    <name type="scientific">Flavonifractor plautii 1_3_50AFAA</name>
    <dbReference type="NCBI Taxonomy" id="742738"/>
    <lineage>
        <taxon>Bacteria</taxon>
        <taxon>Bacillati</taxon>
        <taxon>Bacillota</taxon>
        <taxon>Clostridia</taxon>
        <taxon>Eubacteriales</taxon>
        <taxon>Oscillospiraceae</taxon>
        <taxon>Flavonifractor</taxon>
    </lineage>
</organism>
<dbReference type="eggNOG" id="COG1196">
    <property type="taxonomic scope" value="Bacteria"/>
</dbReference>
<dbReference type="GO" id="GO:0016887">
    <property type="term" value="F:ATP hydrolysis activity"/>
    <property type="evidence" value="ECO:0007669"/>
    <property type="project" value="InterPro"/>
</dbReference>
<dbReference type="Gene3D" id="3.40.50.300">
    <property type="entry name" value="P-loop containing nucleotide triphosphate hydrolases"/>
    <property type="match status" value="1"/>
</dbReference>
<reference evidence="3 4" key="1">
    <citation type="submission" date="2011-08" db="EMBL/GenBank/DDBJ databases">
        <title>The Genome Sequence of Clostridium orbiscindens 1_3_50AFAA.</title>
        <authorList>
            <consortium name="The Broad Institute Genome Sequencing Platform"/>
            <person name="Earl A."/>
            <person name="Ward D."/>
            <person name="Feldgarden M."/>
            <person name="Gevers D."/>
            <person name="Daigneault M."/>
            <person name="Strauss J."/>
            <person name="Allen-Vercoe E."/>
            <person name="Young S.K."/>
            <person name="Zeng Q."/>
            <person name="Gargeya S."/>
            <person name="Fitzgerald M."/>
            <person name="Haas B."/>
            <person name="Abouelleil A."/>
            <person name="Alvarado L."/>
            <person name="Arachchi H.M."/>
            <person name="Berlin A."/>
            <person name="Brown A."/>
            <person name="Chapman S.B."/>
            <person name="Chen Z."/>
            <person name="Dunbar C."/>
            <person name="Freedman E."/>
            <person name="Gearin G."/>
            <person name="Gellesch M."/>
            <person name="Goldberg J."/>
            <person name="Griggs A."/>
            <person name="Gujja S."/>
            <person name="Heiman D."/>
            <person name="Howarth C."/>
            <person name="Larson L."/>
            <person name="Lui A."/>
            <person name="MacDonald P.J.P."/>
            <person name="Montmayeur A."/>
            <person name="Murphy C."/>
            <person name="Neiman D."/>
            <person name="Pearson M."/>
            <person name="Priest M."/>
            <person name="Roberts A."/>
            <person name="Saif S."/>
            <person name="Shea T."/>
            <person name="Shenoy N."/>
            <person name="Sisk P."/>
            <person name="Stolte C."/>
            <person name="Sykes S."/>
            <person name="Wortman J."/>
            <person name="Nusbaum C."/>
            <person name="Birren B."/>
        </authorList>
    </citation>
    <scope>NUCLEOTIDE SEQUENCE [LARGE SCALE GENOMIC DNA]</scope>
    <source>
        <strain evidence="3 4">1_3_50AFAA</strain>
    </source>
</reference>
<evidence type="ECO:0000256" key="1">
    <source>
        <dbReference type="SAM" id="Coils"/>
    </source>
</evidence>
<comment type="caution">
    <text evidence="3">The sequence shown here is derived from an EMBL/GenBank/DDBJ whole genome shotgun (WGS) entry which is preliminary data.</text>
</comment>
<dbReference type="Pfam" id="PF13476">
    <property type="entry name" value="AAA_23"/>
    <property type="match status" value="1"/>
</dbReference>
<dbReference type="HOGENOM" id="CLU_645006_0_0_9"/>
<evidence type="ECO:0000313" key="4">
    <source>
        <dbReference type="Proteomes" id="UP000029585"/>
    </source>
</evidence>
<dbReference type="GO" id="GO:0006302">
    <property type="term" value="P:double-strand break repair"/>
    <property type="evidence" value="ECO:0007669"/>
    <property type="project" value="InterPro"/>
</dbReference>
<dbReference type="AlphaFoldDB" id="A0A096BAS9"/>
<evidence type="ECO:0000259" key="2">
    <source>
        <dbReference type="Pfam" id="PF13476"/>
    </source>
</evidence>
<name>A0A096BAS9_FLAPL</name>
<gene>
    <name evidence="3" type="ORF">HMPREF9460_01353</name>
</gene>
<feature type="domain" description="Rad50/SbcC-type AAA" evidence="2">
    <location>
        <begin position="12"/>
        <end position="307"/>
    </location>
</feature>
<protein>
    <recommendedName>
        <fullName evidence="2">Rad50/SbcC-type AAA domain-containing protein</fullName>
    </recommendedName>
</protein>
<sequence>MNPITEPVKITSLELENVKRIRACAITPTQNGLTVIGGRNNQGKTSVLDAIAWALGGDRHRPSRAAREGSSIPPRLCVKLSNGLVVERTGKNSDLKVTDTEGRRAGQQLLNEFVEQLALDLPKFMQASAKEKAGILLEVIGVEDQLTELDRKENSLYNDRLAIGRIADQKAKHAKEITGYPEAPMEPVSAYDLIQRQQDILARNGENQRKRQLAAQLEAQRESLRRQLDDLQAKYEAVCGDCEIARRDALDLLDESTEELEADIRNVEAINIKVRANQEKARAEEEARDYQNQYDTLTSEIEDIRQKKRDLLLGANLPLPGLSVEDGELVYMGKPWDCMSGSDQLKVSAAIVRAIKPQCGFVLLDKLEQMDPDTLREFGAWMEAEGLQGIATRVSTDGTCSILIEDGYAKEGDGPAPAPAAWKAGEF</sequence>
<keyword evidence="4" id="KW-1185">Reference proteome</keyword>
<dbReference type="SUPFAM" id="SSF52540">
    <property type="entry name" value="P-loop containing nucleoside triphosphate hydrolases"/>
    <property type="match status" value="1"/>
</dbReference>
<dbReference type="InterPro" id="IPR038729">
    <property type="entry name" value="Rad50/SbcC_AAA"/>
</dbReference>
<dbReference type="RefSeq" id="WP_044939979.1">
    <property type="nucleotide sequence ID" value="NZ_KN174162.1"/>
</dbReference>
<dbReference type="Proteomes" id="UP000029585">
    <property type="component" value="Unassembled WGS sequence"/>
</dbReference>
<proteinExistence type="predicted"/>
<evidence type="ECO:0000313" key="3">
    <source>
        <dbReference type="EMBL" id="KGF56151.1"/>
    </source>
</evidence>